<organism evidence="2 3">
    <name type="scientific">Elysia chlorotica</name>
    <name type="common">Eastern emerald elysia</name>
    <name type="synonym">Sea slug</name>
    <dbReference type="NCBI Taxonomy" id="188477"/>
    <lineage>
        <taxon>Eukaryota</taxon>
        <taxon>Metazoa</taxon>
        <taxon>Spiralia</taxon>
        <taxon>Lophotrochozoa</taxon>
        <taxon>Mollusca</taxon>
        <taxon>Gastropoda</taxon>
        <taxon>Heterobranchia</taxon>
        <taxon>Euthyneura</taxon>
        <taxon>Panpulmonata</taxon>
        <taxon>Sacoglossa</taxon>
        <taxon>Placobranchoidea</taxon>
        <taxon>Plakobranchidae</taxon>
        <taxon>Elysia</taxon>
    </lineage>
</organism>
<feature type="region of interest" description="Disordered" evidence="1">
    <location>
        <begin position="1"/>
        <end position="21"/>
    </location>
</feature>
<protein>
    <recommendedName>
        <fullName evidence="4">GLTSCR protein conserved domain-containing protein</fullName>
    </recommendedName>
</protein>
<proteinExistence type="predicted"/>
<dbReference type="Proteomes" id="UP000271974">
    <property type="component" value="Unassembled WGS sequence"/>
</dbReference>
<name>A0A3S1C3J1_ELYCH</name>
<evidence type="ECO:0008006" key="4">
    <source>
        <dbReference type="Google" id="ProtNLM"/>
    </source>
</evidence>
<dbReference type="AlphaFoldDB" id="A0A3S1C3J1"/>
<dbReference type="EMBL" id="RQTK01000310">
    <property type="protein sequence ID" value="RUS81995.1"/>
    <property type="molecule type" value="Genomic_DNA"/>
</dbReference>
<comment type="caution">
    <text evidence="2">The sequence shown here is derived from an EMBL/GenBank/DDBJ whole genome shotgun (WGS) entry which is preliminary data.</text>
</comment>
<feature type="non-terminal residue" evidence="2">
    <location>
        <position position="255"/>
    </location>
</feature>
<reference evidence="2 3" key="1">
    <citation type="submission" date="2019-01" db="EMBL/GenBank/DDBJ databases">
        <title>A draft genome assembly of the solar-powered sea slug Elysia chlorotica.</title>
        <authorList>
            <person name="Cai H."/>
            <person name="Li Q."/>
            <person name="Fang X."/>
            <person name="Li J."/>
            <person name="Curtis N.E."/>
            <person name="Altenburger A."/>
            <person name="Shibata T."/>
            <person name="Feng M."/>
            <person name="Maeda T."/>
            <person name="Schwartz J.A."/>
            <person name="Shigenobu S."/>
            <person name="Lundholm N."/>
            <person name="Nishiyama T."/>
            <person name="Yang H."/>
            <person name="Hasebe M."/>
            <person name="Li S."/>
            <person name="Pierce S.K."/>
            <person name="Wang J."/>
        </authorList>
    </citation>
    <scope>NUCLEOTIDE SEQUENCE [LARGE SCALE GENOMIC DNA]</scope>
    <source>
        <strain evidence="2">EC2010</strain>
        <tissue evidence="2">Whole organism of an adult</tissue>
    </source>
</reference>
<gene>
    <name evidence="2" type="ORF">EGW08_010264</name>
</gene>
<accession>A0A3S1C3J1</accession>
<dbReference type="OrthoDB" id="2556847at2759"/>
<evidence type="ECO:0000256" key="1">
    <source>
        <dbReference type="SAM" id="MobiDB-lite"/>
    </source>
</evidence>
<evidence type="ECO:0000313" key="3">
    <source>
        <dbReference type="Proteomes" id="UP000271974"/>
    </source>
</evidence>
<sequence>MDSDGAGFSFPPASDFSKDQESSDISWGDIFLDGIQSDESALEKLAAGDLDVASDNSGSSVLNQVIQQSAQQQGIMGGKVHIHIPTHLQGSLPNNGLQQMSTSLSGSVAYLTPSVTSSQIVSSGNSFQNVMTAAGQRLVTTSVAQHAQQPQQANANLVQLATGFPVATVQQLPNSVPLQTLLQSNPALTNQSIYRNQSGIFPTQGSVHIENPKVVNVNFGPHVIGSDGSSQQAVIQTAEGKQVYITHSQLQQMSQ</sequence>
<evidence type="ECO:0000313" key="2">
    <source>
        <dbReference type="EMBL" id="RUS81995.1"/>
    </source>
</evidence>
<keyword evidence="3" id="KW-1185">Reference proteome</keyword>